<sequence length="503" mass="55857">MPELSTRLSAHDTVFLNWERPEQPMHVAECMVYSGHVTAADMIEMIEARIHLLPRYRQKIVAAPFGIANPTWEDDDAFDVRNHVAEMQLDGPGYRILSATCGRLYCQLIDRHRPMWHLTVLHGYAEDTTVVFLKLHHSMVDGVSSVELIEVLHDTTPDAPPPAPPRQQWQPRPIPGPLDRLRDIAADNLDLGLDAVRESIDLVRPGGITDTIDRVKKVARAGVDLAPLMLNPLSPTPFNAQIHAKRDFSWVDLPADEVKAVRTALGGTVNDLVLAILSGGLGRYMRRHGYDPEGRLLHAMCPVSVRRKSQSGAMGNLISMVVVPLHVGETNAGARMHAQHFEMAELKRRGQADAIYESISAMKWLPTPMARLMWKSWPKDYFPMHITSTNVPGPKEPLFLGKHELLHWYPFGVQWTNNALFLCTLSYRGRLVLGPVSDPDIVDDVWEFADDLYASYAELRDAAGIVARETLTPSQAADLSVPAEPGKTPAAAELPAPAKLAQS</sequence>
<gene>
    <name evidence="13" type="ORF">GII30_07495</name>
</gene>
<dbReference type="PANTHER" id="PTHR31650">
    <property type="entry name" value="O-ACYLTRANSFERASE (WSD1-LIKE) FAMILY PROTEIN"/>
    <property type="match status" value="1"/>
</dbReference>
<dbReference type="GO" id="GO:0051701">
    <property type="term" value="P:biological process involved in interaction with host"/>
    <property type="evidence" value="ECO:0007669"/>
    <property type="project" value="TreeGrafter"/>
</dbReference>
<evidence type="ECO:0000256" key="6">
    <source>
        <dbReference type="ARBA" id="ARBA00022679"/>
    </source>
</evidence>
<reference evidence="13" key="1">
    <citation type="journal article" date="2021" name="Nat. Microbiol.">
        <title>Cocultivation of an ultrasmall environmental parasitic bacterium with lytic ability against bacteria associated with wastewater foams.</title>
        <authorList>
            <person name="Batinovic S."/>
            <person name="Rose J.J.A."/>
            <person name="Ratcliffe J."/>
            <person name="Seviour R.J."/>
            <person name="Petrovski S."/>
        </authorList>
    </citation>
    <scope>NUCLEOTIDE SEQUENCE</scope>
    <source>
        <strain evidence="13">CON44</strain>
    </source>
</reference>
<dbReference type="GO" id="GO:0004144">
    <property type="term" value="F:diacylglycerol O-acyltransferase activity"/>
    <property type="evidence" value="ECO:0007669"/>
    <property type="project" value="UniProtKB-EC"/>
</dbReference>
<comment type="pathway">
    <text evidence="1 11">Glycerolipid metabolism; triacylglycerol biosynthesis.</text>
</comment>
<dbReference type="InterPro" id="IPR009721">
    <property type="entry name" value="O-acyltransferase_WSD1_C"/>
</dbReference>
<evidence type="ECO:0000256" key="2">
    <source>
        <dbReference type="ARBA" id="ARBA00005189"/>
    </source>
</evidence>
<feature type="region of interest" description="Disordered" evidence="12">
    <location>
        <begin position="476"/>
        <end position="503"/>
    </location>
</feature>
<keyword evidence="7 11" id="KW-0319">Glycerol metabolism</keyword>
<feature type="compositionally biased region" description="Low complexity" evidence="12">
    <location>
        <begin position="489"/>
        <end position="503"/>
    </location>
</feature>
<keyword evidence="6 11" id="KW-0808">Transferase</keyword>
<dbReference type="GO" id="GO:0071731">
    <property type="term" value="P:response to nitric oxide"/>
    <property type="evidence" value="ECO:0007669"/>
    <property type="project" value="TreeGrafter"/>
</dbReference>
<dbReference type="InterPro" id="IPR004255">
    <property type="entry name" value="O-acyltransferase_WSD1_N"/>
</dbReference>
<name>A0A857MCE7_9ACTN</name>
<evidence type="ECO:0000313" key="13">
    <source>
        <dbReference type="EMBL" id="QHN39039.1"/>
    </source>
</evidence>
<evidence type="ECO:0000256" key="11">
    <source>
        <dbReference type="RuleBase" id="RU361241"/>
    </source>
</evidence>
<dbReference type="UniPathway" id="UPA00282"/>
<protein>
    <recommendedName>
        <fullName evidence="4 11">Diacylglycerol O-acyltransferase</fullName>
        <ecNumber evidence="4 11">2.3.1.20</ecNumber>
    </recommendedName>
</protein>
<dbReference type="EMBL" id="CP045810">
    <property type="protein sequence ID" value="QHN39039.1"/>
    <property type="molecule type" value="Genomic_DNA"/>
</dbReference>
<dbReference type="GO" id="GO:0005886">
    <property type="term" value="C:plasma membrane"/>
    <property type="evidence" value="ECO:0007669"/>
    <property type="project" value="TreeGrafter"/>
</dbReference>
<keyword evidence="8 11" id="KW-0443">Lipid metabolism</keyword>
<dbReference type="GO" id="GO:0006071">
    <property type="term" value="P:glycerol metabolic process"/>
    <property type="evidence" value="ECO:0007669"/>
    <property type="project" value="UniProtKB-KW"/>
</dbReference>
<evidence type="ECO:0000256" key="1">
    <source>
        <dbReference type="ARBA" id="ARBA00004771"/>
    </source>
</evidence>
<dbReference type="GO" id="GO:0019432">
    <property type="term" value="P:triglyceride biosynthetic process"/>
    <property type="evidence" value="ECO:0007669"/>
    <property type="project" value="UniProtKB-UniPathway"/>
</dbReference>
<organism evidence="13">
    <name type="scientific">Gordonia amarae</name>
    <dbReference type="NCBI Taxonomy" id="36821"/>
    <lineage>
        <taxon>Bacteria</taxon>
        <taxon>Bacillati</taxon>
        <taxon>Actinomycetota</taxon>
        <taxon>Actinomycetes</taxon>
        <taxon>Mycobacteriales</taxon>
        <taxon>Gordoniaceae</taxon>
        <taxon>Gordonia</taxon>
    </lineage>
</organism>
<comment type="similarity">
    <text evidence="3 11">Belongs to the long-chain O-acyltransferase family.</text>
</comment>
<evidence type="ECO:0000256" key="7">
    <source>
        <dbReference type="ARBA" id="ARBA00022798"/>
    </source>
</evidence>
<dbReference type="Pfam" id="PF03007">
    <property type="entry name" value="WS_DGAT_cat"/>
    <property type="match status" value="1"/>
</dbReference>
<dbReference type="EC" id="2.3.1.20" evidence="4 11"/>
<comment type="pathway">
    <text evidence="2">Lipid metabolism.</text>
</comment>
<evidence type="ECO:0000256" key="10">
    <source>
        <dbReference type="ARBA" id="ARBA00048109"/>
    </source>
</evidence>
<dbReference type="SUPFAM" id="SSF52777">
    <property type="entry name" value="CoA-dependent acyltransferases"/>
    <property type="match status" value="1"/>
</dbReference>
<evidence type="ECO:0000256" key="9">
    <source>
        <dbReference type="ARBA" id="ARBA00023315"/>
    </source>
</evidence>
<dbReference type="AlphaFoldDB" id="A0A857MCE7"/>
<dbReference type="Pfam" id="PF06974">
    <property type="entry name" value="WS_DGAT_C"/>
    <property type="match status" value="1"/>
</dbReference>
<dbReference type="GO" id="GO:0001666">
    <property type="term" value="P:response to hypoxia"/>
    <property type="evidence" value="ECO:0007669"/>
    <property type="project" value="TreeGrafter"/>
</dbReference>
<keyword evidence="9 11" id="KW-0012">Acyltransferase</keyword>
<evidence type="ECO:0000256" key="12">
    <source>
        <dbReference type="SAM" id="MobiDB-lite"/>
    </source>
</evidence>
<accession>A0A857MCE7</accession>
<dbReference type="InterPro" id="IPR045034">
    <property type="entry name" value="O-acyltransferase_WSD1-like"/>
</dbReference>
<keyword evidence="5 11" id="KW-0444">Lipid biosynthesis</keyword>
<evidence type="ECO:0000256" key="5">
    <source>
        <dbReference type="ARBA" id="ARBA00022516"/>
    </source>
</evidence>
<evidence type="ECO:0000256" key="8">
    <source>
        <dbReference type="ARBA" id="ARBA00023098"/>
    </source>
</evidence>
<evidence type="ECO:0000256" key="3">
    <source>
        <dbReference type="ARBA" id="ARBA00009587"/>
    </source>
</evidence>
<dbReference type="PANTHER" id="PTHR31650:SF1">
    <property type="entry name" value="WAX ESTER SYNTHASE_DIACYLGLYCEROL ACYLTRANSFERASE 4-RELATED"/>
    <property type="match status" value="1"/>
</dbReference>
<proteinExistence type="inferred from homology"/>
<comment type="catalytic activity">
    <reaction evidence="10 11">
        <text>an acyl-CoA + a 1,2-diacyl-sn-glycerol = a triacyl-sn-glycerol + CoA</text>
        <dbReference type="Rhea" id="RHEA:10868"/>
        <dbReference type="ChEBI" id="CHEBI:17815"/>
        <dbReference type="ChEBI" id="CHEBI:57287"/>
        <dbReference type="ChEBI" id="CHEBI:58342"/>
        <dbReference type="ChEBI" id="CHEBI:64615"/>
        <dbReference type="EC" id="2.3.1.20"/>
    </reaction>
</comment>
<dbReference type="InterPro" id="IPR014292">
    <property type="entry name" value="Acyl_transf_WS/DGAT"/>
</dbReference>
<evidence type="ECO:0000256" key="4">
    <source>
        <dbReference type="ARBA" id="ARBA00013244"/>
    </source>
</evidence>
<dbReference type="NCBIfam" id="TIGR02946">
    <property type="entry name" value="acyl_WS_DGAT"/>
    <property type="match status" value="1"/>
</dbReference>
<dbReference type="RefSeq" id="WP_005185759.1">
    <property type="nucleotide sequence ID" value="NZ_CP045804.1"/>
</dbReference>